<feature type="active site" description="Proton acceptor" evidence="10">
    <location>
        <position position="238"/>
    </location>
</feature>
<dbReference type="CDD" id="cd18130">
    <property type="entry name" value="ASADH_C_arch_fung_like"/>
    <property type="match status" value="1"/>
</dbReference>
<dbReference type="GO" id="GO:0051287">
    <property type="term" value="F:NAD binding"/>
    <property type="evidence" value="ECO:0007669"/>
    <property type="project" value="InterPro"/>
</dbReference>
<dbReference type="SUPFAM" id="SSF51735">
    <property type="entry name" value="NAD(P)-binding Rossmann-fold domains"/>
    <property type="match status" value="1"/>
</dbReference>
<reference evidence="12 13" key="1">
    <citation type="submission" date="2017-11" db="EMBL/GenBank/DDBJ databases">
        <title>Evolution of Phototrophy in the Chloroflexi Phylum Driven by Horizontal Gene Transfer.</title>
        <authorList>
            <person name="Ward L.M."/>
            <person name="Hemp J."/>
            <person name="Shih P.M."/>
            <person name="Mcglynn S.E."/>
            <person name="Fischer W."/>
        </authorList>
    </citation>
    <scope>NUCLEOTIDE SEQUENCE [LARGE SCALE GENOMIC DNA]</scope>
    <source>
        <strain evidence="12">JP3_13</strain>
    </source>
</reference>
<dbReference type="Proteomes" id="UP000229681">
    <property type="component" value="Unassembled WGS sequence"/>
</dbReference>
<keyword evidence="9" id="KW-0486">Methionine biosynthesis</keyword>
<dbReference type="PANTHER" id="PTHR46718">
    <property type="entry name" value="ASPARTATE-SEMIALDEHYDE DEHYDROGENASE"/>
    <property type="match status" value="1"/>
</dbReference>
<dbReference type="InterPro" id="IPR000534">
    <property type="entry name" value="Semialdehyde_DH_NAD-bd"/>
</dbReference>
<dbReference type="NCBIfam" id="TIGR00978">
    <property type="entry name" value="asd_EA"/>
    <property type="match status" value="1"/>
</dbReference>
<protein>
    <recommendedName>
        <fullName evidence="4">aspartate-semialdehyde dehydrogenase</fullName>
        <ecNumber evidence="4">1.2.1.11</ecNumber>
    </recommendedName>
</protein>
<evidence type="ECO:0000256" key="2">
    <source>
        <dbReference type="ARBA" id="ARBA00005097"/>
    </source>
</evidence>
<evidence type="ECO:0000259" key="11">
    <source>
        <dbReference type="SMART" id="SM00859"/>
    </source>
</evidence>
<dbReference type="NCBIfam" id="NF006416">
    <property type="entry name" value="PRK08664.1"/>
    <property type="match status" value="1"/>
</dbReference>
<dbReference type="SMART" id="SM00859">
    <property type="entry name" value="Semialdhyde_dh"/>
    <property type="match status" value="1"/>
</dbReference>
<dbReference type="EC" id="1.2.1.11" evidence="4"/>
<dbReference type="AlphaFoldDB" id="A0A2M8PIK1"/>
<evidence type="ECO:0000256" key="9">
    <source>
        <dbReference type="ARBA" id="ARBA00023167"/>
    </source>
</evidence>
<keyword evidence="7" id="KW-0521">NADP</keyword>
<dbReference type="Pfam" id="PF01118">
    <property type="entry name" value="Semialdhyde_dh"/>
    <property type="match status" value="1"/>
</dbReference>
<dbReference type="GO" id="GO:0009089">
    <property type="term" value="P:lysine biosynthetic process via diaminopimelate"/>
    <property type="evidence" value="ECO:0007669"/>
    <property type="project" value="UniProtKB-UniPathway"/>
</dbReference>
<dbReference type="InterPro" id="IPR000319">
    <property type="entry name" value="Asp-semialdehyde_DH_CS"/>
</dbReference>
<dbReference type="CDD" id="cd02315">
    <property type="entry name" value="ScASADH_like_N"/>
    <property type="match status" value="1"/>
</dbReference>
<dbReference type="InterPro" id="IPR012280">
    <property type="entry name" value="Semialdhyde_DH_dimer_dom"/>
</dbReference>
<feature type="domain" description="Semialdehyde dehydrogenase NAD-binding" evidence="11">
    <location>
        <begin position="3"/>
        <end position="127"/>
    </location>
</feature>
<comment type="pathway">
    <text evidence="2">Amino-acid biosynthesis; L-threonine biosynthesis; L-threonine from L-aspartate: step 2/5.</text>
</comment>
<dbReference type="SUPFAM" id="SSF55347">
    <property type="entry name" value="Glyceraldehyde-3-phosphate dehydrogenase-like, C-terminal domain"/>
    <property type="match status" value="1"/>
</dbReference>
<dbReference type="UniPathway" id="UPA00051">
    <property type="reaction ID" value="UER00464"/>
</dbReference>
<dbReference type="GO" id="GO:0009086">
    <property type="term" value="P:methionine biosynthetic process"/>
    <property type="evidence" value="ECO:0007669"/>
    <property type="project" value="UniProtKB-KW"/>
</dbReference>
<dbReference type="EMBL" id="PGTM01000004">
    <property type="protein sequence ID" value="PJF37369.1"/>
    <property type="molecule type" value="Genomic_DNA"/>
</dbReference>
<evidence type="ECO:0000256" key="4">
    <source>
        <dbReference type="ARBA" id="ARBA00013120"/>
    </source>
</evidence>
<feature type="active site" description="Acyl-thioester intermediate" evidence="10">
    <location>
        <position position="146"/>
    </location>
</feature>
<dbReference type="PANTHER" id="PTHR46718:SF1">
    <property type="entry name" value="ASPARTATE-SEMIALDEHYDE DEHYDROGENASE"/>
    <property type="match status" value="1"/>
</dbReference>
<dbReference type="GO" id="GO:0004073">
    <property type="term" value="F:aspartate-semialdehyde dehydrogenase activity"/>
    <property type="evidence" value="ECO:0007669"/>
    <property type="project" value="UniProtKB-EC"/>
</dbReference>
<name>A0A2M8PIK1_9CHLR</name>
<comment type="caution">
    <text evidence="12">The sequence shown here is derived from an EMBL/GenBank/DDBJ whole genome shotgun (WGS) entry which is preliminary data.</text>
</comment>
<dbReference type="InterPro" id="IPR036291">
    <property type="entry name" value="NAD(P)-bd_dom_sf"/>
</dbReference>
<dbReference type="FunFam" id="3.30.360.10:FF:000016">
    <property type="entry name" value="Probable aspartate-semialdehyde dehydrogenase"/>
    <property type="match status" value="1"/>
</dbReference>
<dbReference type="Gene3D" id="3.30.360.10">
    <property type="entry name" value="Dihydrodipicolinate Reductase, domain 2"/>
    <property type="match status" value="1"/>
</dbReference>
<evidence type="ECO:0000313" key="12">
    <source>
        <dbReference type="EMBL" id="PJF37369.1"/>
    </source>
</evidence>
<keyword evidence="5" id="KW-0028">Amino-acid biosynthesis</keyword>
<keyword evidence="6" id="KW-0791">Threonine biosynthesis</keyword>
<comment type="similarity">
    <text evidence="3">Belongs to the aspartate-semialdehyde dehydrogenase family.</text>
</comment>
<dbReference type="GO" id="GO:0009088">
    <property type="term" value="P:threonine biosynthetic process"/>
    <property type="evidence" value="ECO:0007669"/>
    <property type="project" value="UniProtKB-UniPathway"/>
</dbReference>
<evidence type="ECO:0000256" key="6">
    <source>
        <dbReference type="ARBA" id="ARBA00022697"/>
    </source>
</evidence>
<evidence type="ECO:0000256" key="7">
    <source>
        <dbReference type="ARBA" id="ARBA00022857"/>
    </source>
</evidence>
<dbReference type="GO" id="GO:0050661">
    <property type="term" value="F:NADP binding"/>
    <property type="evidence" value="ECO:0007669"/>
    <property type="project" value="InterPro"/>
</dbReference>
<evidence type="ECO:0000256" key="5">
    <source>
        <dbReference type="ARBA" id="ARBA00022605"/>
    </source>
</evidence>
<keyword evidence="8" id="KW-0560">Oxidoreductase</keyword>
<evidence type="ECO:0000313" key="13">
    <source>
        <dbReference type="Proteomes" id="UP000229681"/>
    </source>
</evidence>
<evidence type="ECO:0000256" key="1">
    <source>
        <dbReference type="ARBA" id="ARBA00005021"/>
    </source>
</evidence>
<dbReference type="InterPro" id="IPR005676">
    <property type="entry name" value="Asp_semi-ald_DH_pep-lack"/>
</dbReference>
<evidence type="ECO:0000256" key="10">
    <source>
        <dbReference type="PIRSR" id="PIRSR000148-1"/>
    </source>
</evidence>
<gene>
    <name evidence="12" type="primary">asd</name>
    <name evidence="12" type="ORF">CUN49_00735</name>
</gene>
<dbReference type="PIRSF" id="PIRSF000148">
    <property type="entry name" value="ASA_dh"/>
    <property type="match status" value="1"/>
</dbReference>
<proteinExistence type="inferred from homology"/>
<dbReference type="UniPathway" id="UPA00034">
    <property type="reaction ID" value="UER00016"/>
</dbReference>
<accession>A0A2M8PIK1</accession>
<organism evidence="12 13">
    <name type="scientific">Candidatus Thermofonsia Clade 1 bacterium</name>
    <dbReference type="NCBI Taxonomy" id="2364210"/>
    <lineage>
        <taxon>Bacteria</taxon>
        <taxon>Bacillati</taxon>
        <taxon>Chloroflexota</taxon>
        <taxon>Candidatus Thermofontia</taxon>
        <taxon>Candidatus Thermofonsia Clade 1</taxon>
    </lineage>
</organism>
<evidence type="ECO:0000256" key="3">
    <source>
        <dbReference type="ARBA" id="ARBA00010584"/>
    </source>
</evidence>
<dbReference type="Pfam" id="PF02774">
    <property type="entry name" value="Semialdhyde_dhC"/>
    <property type="match status" value="1"/>
</dbReference>
<dbReference type="PROSITE" id="PS01103">
    <property type="entry name" value="ASD"/>
    <property type="match status" value="1"/>
</dbReference>
<dbReference type="Gene3D" id="3.40.50.720">
    <property type="entry name" value="NAD(P)-binding Rossmann-like Domain"/>
    <property type="match status" value="1"/>
</dbReference>
<evidence type="ECO:0000256" key="8">
    <source>
        <dbReference type="ARBA" id="ARBA00023002"/>
    </source>
</evidence>
<dbReference type="GO" id="GO:0046983">
    <property type="term" value="F:protein dimerization activity"/>
    <property type="evidence" value="ECO:0007669"/>
    <property type="project" value="InterPro"/>
</dbReference>
<dbReference type="UniPathway" id="UPA00050">
    <property type="reaction ID" value="UER00463"/>
</dbReference>
<dbReference type="InterPro" id="IPR051823">
    <property type="entry name" value="ASADH-related"/>
</dbReference>
<comment type="pathway">
    <text evidence="1">Amino-acid biosynthesis; L-methionine biosynthesis via de novo pathway; L-homoserine from L-aspartate: step 2/3.</text>
</comment>
<sequence length="358" mass="38709">MIEVAVLGATGTVGQRFIQLLEKHPWFRVAEVAASERSVGRAYAEACHWLLATPMPEPIAQLTVKPLDAEFHAPVIMSALPSEVALTLEPELAKRGHLVSSNTSAHRLAEDVPLLLPEINAEHVQLVSAQRRKRGYSGALVTMSNCTTVPVAVALAPLRPFGIQQVQVVSLQAISGSGYPGVASFDIFDNILPYIQGEEEKVEREPLKILGALTEDQIVPLRATLSASCNRVPVLDGHTVVVSVKFERKPSLEAIREAWQAFQPHPLAQNLPSLPESVLIYNEGADRPQPRLDRDNGHGMATTIGRLRACNVLDVKFVALSHNTVRGAAGGAILNAELLIAQGFAQHLRLPSAQHGRA</sequence>